<keyword evidence="6" id="KW-0418">Kinase</keyword>
<dbReference type="GO" id="GO:0004168">
    <property type="term" value="F:dolichol kinase activity"/>
    <property type="evidence" value="ECO:0007669"/>
    <property type="project" value="UniProtKB-EC"/>
</dbReference>
<keyword evidence="4" id="KW-0808">Transferase</keyword>
<feature type="transmembrane region" description="Helical" evidence="10">
    <location>
        <begin position="27"/>
        <end position="44"/>
    </location>
</feature>
<proteinExistence type="inferred from homology"/>
<feature type="transmembrane region" description="Helical" evidence="10">
    <location>
        <begin position="295"/>
        <end position="313"/>
    </location>
</feature>
<comment type="similarity">
    <text evidence="2">Belongs to the polyprenol kinase family.</text>
</comment>
<feature type="transmembrane region" description="Helical" evidence="10">
    <location>
        <begin position="360"/>
        <end position="384"/>
    </location>
</feature>
<feature type="transmembrane region" description="Helical" evidence="10">
    <location>
        <begin position="269"/>
        <end position="289"/>
    </location>
</feature>
<feature type="transmembrane region" description="Helical" evidence="10">
    <location>
        <begin position="56"/>
        <end position="75"/>
    </location>
</feature>
<dbReference type="InterPro" id="IPR032974">
    <property type="entry name" value="Polypren_kinase"/>
</dbReference>
<feature type="transmembrane region" description="Helical" evidence="10">
    <location>
        <begin position="185"/>
        <end position="217"/>
    </location>
</feature>
<evidence type="ECO:0000256" key="8">
    <source>
        <dbReference type="ARBA" id="ARBA00022989"/>
    </source>
</evidence>
<dbReference type="GO" id="GO:0005789">
    <property type="term" value="C:endoplasmic reticulum membrane"/>
    <property type="evidence" value="ECO:0007669"/>
    <property type="project" value="UniProtKB-SubCell"/>
</dbReference>
<protein>
    <recommendedName>
        <fullName evidence="3">dolichol kinase</fullName>
        <ecNumber evidence="3">2.7.1.108</ecNumber>
    </recommendedName>
</protein>
<feature type="transmembrane region" description="Helical" evidence="10">
    <location>
        <begin position="128"/>
        <end position="149"/>
    </location>
</feature>
<dbReference type="OrthoDB" id="377083at2759"/>
<dbReference type="PANTHER" id="PTHR13205:SF15">
    <property type="entry name" value="DOLICHOL KINASE"/>
    <property type="match status" value="1"/>
</dbReference>
<evidence type="ECO:0000313" key="11">
    <source>
        <dbReference type="EMBL" id="OHT06250.1"/>
    </source>
</evidence>
<keyword evidence="9 10" id="KW-0472">Membrane</keyword>
<comment type="subcellular location">
    <subcellularLocation>
        <location evidence="1">Endoplasmic reticulum membrane</location>
        <topology evidence="1">Multi-pass membrane protein</topology>
    </subcellularLocation>
</comment>
<dbReference type="PANTHER" id="PTHR13205">
    <property type="entry name" value="TRANSMEMBRANE PROTEIN 15-RELATED"/>
    <property type="match status" value="1"/>
</dbReference>
<keyword evidence="7" id="KW-0256">Endoplasmic reticulum</keyword>
<sequence length="467" mass="52008">MNLETLDAVTWSIGCCSAIFIRLFQGGYVDSIFLFSLLVMSWILHLLNNRPQFRQGAGHGVVCGFLSVPSAVAVLNSHHLHSALTVDFIFCLLFIISPYLVPTTDFRFSIVIPILVTLLFYTITNEDLIVLSCTVLLGLFVLTCLMKYAPGSFSIGEFVMVSTLSSLPVRSIFELSDHLSIQRFSAIFITFGVLCLSLSLLIKRPIVIFIVLFAFILSYREIPTVISYVMNLKRLYLVAYCGIVCIIFIFISAHWKGLQSFPQIIQRKFFHLMALLVFVPPVLIDYHFLRLCISGAIFVFLFVESLRIVRFPYVASLFESYVSGFIDERDSNELILTHLFLLLGLGLPVLLADVTVPGSLAVHVAGISVLAVGDAMASICGVYYGRHKWPGSKKSYEGTAGAFFGTWLTMAIIQAIAVRGVPWREWLCLLLPAIIGALDEAFTSQIDNLTLPFVMIPPIVSAFFFLS</sequence>
<evidence type="ECO:0000256" key="7">
    <source>
        <dbReference type="ARBA" id="ARBA00022824"/>
    </source>
</evidence>
<feature type="transmembrane region" description="Helical" evidence="10">
    <location>
        <begin position="82"/>
        <end position="100"/>
    </location>
</feature>
<feature type="transmembrane region" description="Helical" evidence="10">
    <location>
        <begin position="106"/>
        <end position="123"/>
    </location>
</feature>
<feature type="transmembrane region" description="Helical" evidence="10">
    <location>
        <begin position="396"/>
        <end position="417"/>
    </location>
</feature>
<feature type="transmembrane region" description="Helical" evidence="10">
    <location>
        <begin position="334"/>
        <end position="354"/>
    </location>
</feature>
<keyword evidence="11" id="KW-0548">Nucleotidyltransferase</keyword>
<evidence type="ECO:0000313" key="12">
    <source>
        <dbReference type="Proteomes" id="UP000179807"/>
    </source>
</evidence>
<evidence type="ECO:0000256" key="1">
    <source>
        <dbReference type="ARBA" id="ARBA00004477"/>
    </source>
</evidence>
<name>A0A1J4K5H9_9EUKA</name>
<evidence type="ECO:0000256" key="9">
    <source>
        <dbReference type="ARBA" id="ARBA00023136"/>
    </source>
</evidence>
<dbReference type="VEuPathDB" id="TrichDB:TRFO_25729"/>
<reference evidence="11" key="1">
    <citation type="submission" date="2016-10" db="EMBL/GenBank/DDBJ databases">
        <authorList>
            <person name="Benchimol M."/>
            <person name="Almeida L.G."/>
            <person name="Vasconcelos A.T."/>
            <person name="Perreira-Neves A."/>
            <person name="Rosa I.A."/>
            <person name="Tasca T."/>
            <person name="Bogo M.R."/>
            <person name="de Souza W."/>
        </authorList>
    </citation>
    <scope>NUCLEOTIDE SEQUENCE [LARGE SCALE GENOMIC DNA]</scope>
    <source>
        <strain evidence="11">K</strain>
    </source>
</reference>
<dbReference type="GeneID" id="94839242"/>
<dbReference type="GO" id="GO:0016779">
    <property type="term" value="F:nucleotidyltransferase activity"/>
    <property type="evidence" value="ECO:0007669"/>
    <property type="project" value="UniProtKB-KW"/>
</dbReference>
<dbReference type="EMBL" id="MLAK01000731">
    <property type="protein sequence ID" value="OHT06250.1"/>
    <property type="molecule type" value="Genomic_DNA"/>
</dbReference>
<comment type="caution">
    <text evidence="11">The sequence shown here is derived from an EMBL/GenBank/DDBJ whole genome shotgun (WGS) entry which is preliminary data.</text>
</comment>
<evidence type="ECO:0000256" key="6">
    <source>
        <dbReference type="ARBA" id="ARBA00022777"/>
    </source>
</evidence>
<evidence type="ECO:0000256" key="5">
    <source>
        <dbReference type="ARBA" id="ARBA00022692"/>
    </source>
</evidence>
<gene>
    <name evidence="11" type="ORF">TRFO_25729</name>
</gene>
<feature type="transmembrane region" description="Helical" evidence="10">
    <location>
        <begin position="237"/>
        <end position="257"/>
    </location>
</feature>
<accession>A0A1J4K5H9</accession>
<evidence type="ECO:0000256" key="4">
    <source>
        <dbReference type="ARBA" id="ARBA00022679"/>
    </source>
</evidence>
<dbReference type="GO" id="GO:0043048">
    <property type="term" value="P:dolichyl monophosphate biosynthetic process"/>
    <property type="evidence" value="ECO:0007669"/>
    <property type="project" value="TreeGrafter"/>
</dbReference>
<keyword evidence="8 10" id="KW-1133">Transmembrane helix</keyword>
<dbReference type="RefSeq" id="XP_068359386.1">
    <property type="nucleotide sequence ID" value="XM_068504538.1"/>
</dbReference>
<evidence type="ECO:0000256" key="2">
    <source>
        <dbReference type="ARBA" id="ARBA00010794"/>
    </source>
</evidence>
<evidence type="ECO:0000256" key="3">
    <source>
        <dbReference type="ARBA" id="ARBA00012132"/>
    </source>
</evidence>
<keyword evidence="5 10" id="KW-0812">Transmembrane</keyword>
<feature type="transmembrane region" description="Helical" evidence="10">
    <location>
        <begin position="449"/>
        <end position="466"/>
    </location>
</feature>
<dbReference type="AlphaFoldDB" id="A0A1J4K5H9"/>
<keyword evidence="12" id="KW-1185">Reference proteome</keyword>
<organism evidence="11 12">
    <name type="scientific">Tritrichomonas foetus</name>
    <dbReference type="NCBI Taxonomy" id="1144522"/>
    <lineage>
        <taxon>Eukaryota</taxon>
        <taxon>Metamonada</taxon>
        <taxon>Parabasalia</taxon>
        <taxon>Tritrichomonadida</taxon>
        <taxon>Tritrichomonadidae</taxon>
        <taxon>Tritrichomonas</taxon>
    </lineage>
</organism>
<dbReference type="EC" id="2.7.1.108" evidence="3"/>
<evidence type="ECO:0000256" key="10">
    <source>
        <dbReference type="SAM" id="Phobius"/>
    </source>
</evidence>
<dbReference type="Proteomes" id="UP000179807">
    <property type="component" value="Unassembled WGS sequence"/>
</dbReference>